<feature type="compositionally biased region" description="Low complexity" evidence="1">
    <location>
        <begin position="60"/>
        <end position="70"/>
    </location>
</feature>
<feature type="region of interest" description="Disordered" evidence="1">
    <location>
        <begin position="1"/>
        <end position="280"/>
    </location>
</feature>
<feature type="region of interest" description="Disordered" evidence="1">
    <location>
        <begin position="298"/>
        <end position="347"/>
    </location>
</feature>
<feature type="compositionally biased region" description="Basic and acidic residues" evidence="1">
    <location>
        <begin position="337"/>
        <end position="347"/>
    </location>
</feature>
<reference evidence="2 3" key="1">
    <citation type="journal article" date="2013" name="PLoS Genet.">
        <title>The genome and development-dependent transcriptomes of Pyronema confluens: a window into fungal evolution.</title>
        <authorList>
            <person name="Traeger S."/>
            <person name="Altegoer F."/>
            <person name="Freitag M."/>
            <person name="Gabaldon T."/>
            <person name="Kempken F."/>
            <person name="Kumar A."/>
            <person name="Marcet-Houben M."/>
            <person name="Poggeler S."/>
            <person name="Stajich J.E."/>
            <person name="Nowrousian M."/>
        </authorList>
    </citation>
    <scope>NUCLEOTIDE SEQUENCE [LARGE SCALE GENOMIC DNA]</scope>
    <source>
        <strain evidence="3">CBS 100304</strain>
        <tissue evidence="2">Vegetative mycelium</tissue>
    </source>
</reference>
<name>U4KUI8_PYROM</name>
<feature type="compositionally biased region" description="Basic and acidic residues" evidence="1">
    <location>
        <begin position="45"/>
        <end position="59"/>
    </location>
</feature>
<protein>
    <submittedName>
        <fullName evidence="2">Uncharacterized protein</fullName>
    </submittedName>
</protein>
<dbReference type="AlphaFoldDB" id="U4KUI8"/>
<evidence type="ECO:0000313" key="2">
    <source>
        <dbReference type="EMBL" id="CCX04722.1"/>
    </source>
</evidence>
<proteinExistence type="predicted"/>
<evidence type="ECO:0000313" key="3">
    <source>
        <dbReference type="Proteomes" id="UP000018144"/>
    </source>
</evidence>
<keyword evidence="3" id="KW-1185">Reference proteome</keyword>
<feature type="compositionally biased region" description="Polar residues" evidence="1">
    <location>
        <begin position="246"/>
        <end position="267"/>
    </location>
</feature>
<gene>
    <name evidence="2" type="ORF">PCON_03386</name>
</gene>
<dbReference type="Proteomes" id="UP000018144">
    <property type="component" value="Unassembled WGS sequence"/>
</dbReference>
<feature type="compositionally biased region" description="Polar residues" evidence="1">
    <location>
        <begin position="208"/>
        <end position="231"/>
    </location>
</feature>
<organism evidence="2 3">
    <name type="scientific">Pyronema omphalodes (strain CBS 100304)</name>
    <name type="common">Pyronema confluens</name>
    <dbReference type="NCBI Taxonomy" id="1076935"/>
    <lineage>
        <taxon>Eukaryota</taxon>
        <taxon>Fungi</taxon>
        <taxon>Dikarya</taxon>
        <taxon>Ascomycota</taxon>
        <taxon>Pezizomycotina</taxon>
        <taxon>Pezizomycetes</taxon>
        <taxon>Pezizales</taxon>
        <taxon>Pyronemataceae</taxon>
        <taxon>Pyronema</taxon>
    </lineage>
</organism>
<feature type="compositionally biased region" description="Polar residues" evidence="1">
    <location>
        <begin position="140"/>
        <end position="152"/>
    </location>
</feature>
<accession>U4KUI8</accession>
<dbReference type="EMBL" id="HF935215">
    <property type="protein sequence ID" value="CCX04722.1"/>
    <property type="molecule type" value="Genomic_DNA"/>
</dbReference>
<dbReference type="OMA" id="PREQYST"/>
<feature type="compositionally biased region" description="Basic and acidic residues" evidence="1">
    <location>
        <begin position="22"/>
        <end position="35"/>
    </location>
</feature>
<sequence length="449" mass="51472">MIEELVHRKRLESRAQSSWQDKYSENKRAEKKPDVKNQTTARTTKHAEAKEETKVERKTTTATEESSRQKTSSRTKSRQEDRTDDSTRRLKNDPRKPSDETAETRRVERPDSRQHHSDRDRTSDRQIHTDRSRLAATSCPEPSSKTRNSEPPTTRAPVDPKKYTSSKHTTRPDTPAVKQNLPPRTSKSRHTTRPDTPALRQNAPPPTSKSRYSSNTMKFTPREQYSTTTRPDTPALKQNAPPLTSKPRTSSRAIKSTPREQYSTTTRCVDKSDKEPSAWQKVAQRVVDATKDTTKAIDKGVRSLSKKRPKSPKSPERKGYEVEVYSYSGPGVSGGEQRVKKNDKESQKQITKPRIWYMDRHLIGPFWRRRGLVKPRNGLPVVQQRGTVRVYSNNNGVEKAKGWDWDGRNVTGKRYEPGPTPWGGLATIWEESEDEEDAKPRPRVMRLRG</sequence>
<feature type="compositionally biased region" description="Basic and acidic residues" evidence="1">
    <location>
        <begin position="77"/>
        <end position="133"/>
    </location>
</feature>
<evidence type="ECO:0000256" key="1">
    <source>
        <dbReference type="SAM" id="MobiDB-lite"/>
    </source>
</evidence>